<organism evidence="2 3">
    <name type="scientific">Cinnamomum micranthum f. kanehirae</name>
    <dbReference type="NCBI Taxonomy" id="337451"/>
    <lineage>
        <taxon>Eukaryota</taxon>
        <taxon>Viridiplantae</taxon>
        <taxon>Streptophyta</taxon>
        <taxon>Embryophyta</taxon>
        <taxon>Tracheophyta</taxon>
        <taxon>Spermatophyta</taxon>
        <taxon>Magnoliopsida</taxon>
        <taxon>Magnoliidae</taxon>
        <taxon>Laurales</taxon>
        <taxon>Lauraceae</taxon>
        <taxon>Cinnamomum</taxon>
    </lineage>
</organism>
<dbReference type="EMBL" id="QPKB01000012">
    <property type="protein sequence ID" value="RWR96708.1"/>
    <property type="molecule type" value="Genomic_DNA"/>
</dbReference>
<protein>
    <submittedName>
        <fullName evidence="2">Muscle M-line assembly protein unc-89-like protein isoform X2</fullName>
    </submittedName>
</protein>
<dbReference type="GO" id="GO:0055028">
    <property type="term" value="C:cortical microtubule"/>
    <property type="evidence" value="ECO:0007669"/>
    <property type="project" value="TreeGrafter"/>
</dbReference>
<dbReference type="Proteomes" id="UP000283530">
    <property type="component" value="Unassembled WGS sequence"/>
</dbReference>
<dbReference type="OrthoDB" id="1929779at2759"/>
<feature type="region of interest" description="Disordered" evidence="1">
    <location>
        <begin position="209"/>
        <end position="241"/>
    </location>
</feature>
<dbReference type="AlphaFoldDB" id="A0A443Q141"/>
<dbReference type="PANTHER" id="PTHR31949:SF6">
    <property type="entry name" value="DUF4005 DOMAIN-CONTAINING PROTEIN"/>
    <property type="match status" value="1"/>
</dbReference>
<feature type="compositionally biased region" description="Polar residues" evidence="1">
    <location>
        <begin position="209"/>
        <end position="219"/>
    </location>
</feature>
<reference evidence="2 3" key="1">
    <citation type="journal article" date="2019" name="Nat. Plants">
        <title>Stout camphor tree genome fills gaps in understanding of flowering plant genome evolution.</title>
        <authorList>
            <person name="Chaw S.M."/>
            <person name="Liu Y.C."/>
            <person name="Wu Y.W."/>
            <person name="Wang H.Y."/>
            <person name="Lin C.I."/>
            <person name="Wu C.S."/>
            <person name="Ke H.M."/>
            <person name="Chang L.Y."/>
            <person name="Hsu C.Y."/>
            <person name="Yang H.T."/>
            <person name="Sudianto E."/>
            <person name="Hsu M.H."/>
            <person name="Wu K.P."/>
            <person name="Wang L.N."/>
            <person name="Leebens-Mack J.H."/>
            <person name="Tsai I.J."/>
        </authorList>
    </citation>
    <scope>NUCLEOTIDE SEQUENCE [LARGE SCALE GENOMIC DNA]</scope>
    <source>
        <strain evidence="3">cv. Chaw 1501</strain>
        <tissue evidence="2">Young leaves</tissue>
    </source>
</reference>
<name>A0A443Q141_9MAGN</name>
<dbReference type="GO" id="GO:0043622">
    <property type="term" value="P:cortical microtubule organization"/>
    <property type="evidence" value="ECO:0007669"/>
    <property type="project" value="TreeGrafter"/>
</dbReference>
<proteinExistence type="predicted"/>
<gene>
    <name evidence="2" type="ORF">CKAN_02610700</name>
</gene>
<keyword evidence="3" id="KW-1185">Reference proteome</keyword>
<evidence type="ECO:0000256" key="1">
    <source>
        <dbReference type="SAM" id="MobiDB-lite"/>
    </source>
</evidence>
<evidence type="ECO:0000313" key="3">
    <source>
        <dbReference type="Proteomes" id="UP000283530"/>
    </source>
</evidence>
<accession>A0A443Q141</accession>
<sequence length="241" mass="27839">MKGGHRRIFGPPVDARKDRDEDLLLFHEMRRREKERSVNLLMVSDELESNSGNYPLYRIPSAKKGAGNEFFPFESDKNDYDWLKTPPATPLFPSLEMEAAGANFVYAKGDSNSPAHQTFQVCRPQHFRSAKAHFHTEIHKPEIQIRNAQYKTQCYNQTTTNQQAHFSPHPKINSTNPRHQQKIKLPFNLSKTHEPKPGLFKYWTRNNQPETQAQCNGPAQKQGRIASGEIKNTRYNPRVLQ</sequence>
<evidence type="ECO:0000313" key="2">
    <source>
        <dbReference type="EMBL" id="RWR96708.1"/>
    </source>
</evidence>
<comment type="caution">
    <text evidence="2">The sequence shown here is derived from an EMBL/GenBank/DDBJ whole genome shotgun (WGS) entry which is preliminary data.</text>
</comment>
<dbReference type="PANTHER" id="PTHR31949">
    <property type="entry name" value="GASTRIC MUCIN-LIKE PROTEIN"/>
    <property type="match status" value="1"/>
</dbReference>